<evidence type="ECO:0008006" key="4">
    <source>
        <dbReference type="Google" id="ProtNLM"/>
    </source>
</evidence>
<feature type="compositionally biased region" description="Basic and acidic residues" evidence="1">
    <location>
        <begin position="336"/>
        <end position="350"/>
    </location>
</feature>
<evidence type="ECO:0000313" key="3">
    <source>
        <dbReference type="Proteomes" id="UP000288805"/>
    </source>
</evidence>
<name>A0A438HIC1_VITVI</name>
<reference evidence="2 3" key="1">
    <citation type="journal article" date="2018" name="PLoS Genet.">
        <title>Population sequencing reveals clonal diversity and ancestral inbreeding in the grapevine cultivar Chardonnay.</title>
        <authorList>
            <person name="Roach M.J."/>
            <person name="Johnson D.L."/>
            <person name="Bohlmann J."/>
            <person name="van Vuuren H.J."/>
            <person name="Jones S.J."/>
            <person name="Pretorius I.S."/>
            <person name="Schmidt S.A."/>
            <person name="Borneman A.R."/>
        </authorList>
    </citation>
    <scope>NUCLEOTIDE SEQUENCE [LARGE SCALE GENOMIC DNA]</scope>
    <source>
        <strain evidence="3">cv. Chardonnay</strain>
        <tissue evidence="2">Leaf</tissue>
    </source>
</reference>
<proteinExistence type="predicted"/>
<feature type="region of interest" description="Disordered" evidence="1">
    <location>
        <begin position="336"/>
        <end position="413"/>
    </location>
</feature>
<feature type="compositionally biased region" description="Basic and acidic residues" evidence="1">
    <location>
        <begin position="306"/>
        <end position="321"/>
    </location>
</feature>
<feature type="compositionally biased region" description="Basic and acidic residues" evidence="1">
    <location>
        <begin position="374"/>
        <end position="389"/>
    </location>
</feature>
<dbReference type="AlphaFoldDB" id="A0A438HIC1"/>
<dbReference type="EMBL" id="QGNW01000218">
    <property type="protein sequence ID" value="RVW84225.1"/>
    <property type="molecule type" value="Genomic_DNA"/>
</dbReference>
<protein>
    <recommendedName>
        <fullName evidence="4">Retrotransposon gag domain-containing protein</fullName>
    </recommendedName>
</protein>
<feature type="region of interest" description="Disordered" evidence="1">
    <location>
        <begin position="291"/>
        <end position="321"/>
    </location>
</feature>
<comment type="caution">
    <text evidence="2">The sequence shown here is derived from an EMBL/GenBank/DDBJ whole genome shotgun (WGS) entry which is preliminary data.</text>
</comment>
<dbReference type="Proteomes" id="UP000288805">
    <property type="component" value="Unassembled WGS sequence"/>
</dbReference>
<organism evidence="2 3">
    <name type="scientific">Vitis vinifera</name>
    <name type="common">Grape</name>
    <dbReference type="NCBI Taxonomy" id="29760"/>
    <lineage>
        <taxon>Eukaryota</taxon>
        <taxon>Viridiplantae</taxon>
        <taxon>Streptophyta</taxon>
        <taxon>Embryophyta</taxon>
        <taxon>Tracheophyta</taxon>
        <taxon>Spermatophyta</taxon>
        <taxon>Magnoliopsida</taxon>
        <taxon>eudicotyledons</taxon>
        <taxon>Gunneridae</taxon>
        <taxon>Pentapetalae</taxon>
        <taxon>rosids</taxon>
        <taxon>Vitales</taxon>
        <taxon>Vitaceae</taxon>
        <taxon>Viteae</taxon>
        <taxon>Vitis</taxon>
    </lineage>
</organism>
<evidence type="ECO:0000256" key="1">
    <source>
        <dbReference type="SAM" id="MobiDB-lite"/>
    </source>
</evidence>
<gene>
    <name evidence="2" type="ORF">CK203_045279</name>
</gene>
<evidence type="ECO:0000313" key="2">
    <source>
        <dbReference type="EMBL" id="RVW84225.1"/>
    </source>
</evidence>
<accession>A0A438HIC1</accession>
<sequence length="413" mass="47149">MAFGRQLHQASANFAQQPKQVSSNLCMPYWIRDQEGRLVRIENPQDTELDICVNIMDPPQEDQNSQHGQGLIIRPHIVPLLPNFHGMESENPYAHIKEFEEDQWVEETNLKLSAKENEKFYECWERYMEAINACPHHGFDTWLCKNPEEAMDFLSYVSEVSRGWDEPNSREMGRMKAPVNPKGGIYMLSEDMDMKAKVATMARRPPPYQPQAQTQAPQQTSSVEQAIVNLSKVMGDFVGEQKAINSQLHQKIENVESSQIKRMDGMQNDLSQKIDNIQYSISRLTNLNTVNEKGKFPSQPSPNPKGVHEVETQDGESSKLREVKAVITLRSGKEVDQPLPKVRQDEELMSKRTLVKESNNQEEKSGKKNASKSSIEEEPRIVIKEDMMKKHMPPPFPQALHGKKGIKNSSEIL</sequence>